<keyword evidence="8" id="KW-1185">Reference proteome</keyword>
<dbReference type="InterPro" id="IPR037066">
    <property type="entry name" value="Plug_dom_sf"/>
</dbReference>
<keyword evidence="2 4" id="KW-0472">Membrane</keyword>
<organism evidence="7 8">
    <name type="scientific">Niveispirillum cyanobacteriorum</name>
    <dbReference type="NCBI Taxonomy" id="1612173"/>
    <lineage>
        <taxon>Bacteria</taxon>
        <taxon>Pseudomonadati</taxon>
        <taxon>Pseudomonadota</taxon>
        <taxon>Alphaproteobacteria</taxon>
        <taxon>Rhodospirillales</taxon>
        <taxon>Azospirillaceae</taxon>
        <taxon>Niveispirillum</taxon>
    </lineage>
</organism>
<sequence>MKNFLQDSLVRLLATVSVAALAHSAYAQTAGGDQQLEEIVVTGMRASLQTNAMLKKNAIEVVDSITANDIGKLPDPSVAETLTRVPGVQAYRFGGEAASPVGTGSGITVRGLTGQTASRVNGRAYFTAGQREFNIEGMVPAMVAGVDVFKNPTAEHIEGGIGGVVNVRTRRPLEMKGTTATLSVGGRYNDLSEDAEPEMFGLVSQTWDVGDGEIGVMLAGGYMRTVNRGDNTPGAGGISYRRAINAASAEYAAGAASGLYNSAYVGRSDVNYLANVTPSSVTGDRSGLIAVLGENPTIGWESYVRTRKGVNGMVQYKPNPDLELYVEGLYNFYRYDQEYGFLGSSNSRYVRNLTTTPFQATEGLTNRNINGGADELLAGRLLTGGTFLGSGLSITEGGNHVDYETTVVAGGGKWQAADNLEVAFDLTYVKADRDNDGRGLTFASAPGLSWDLTRDLSTRPTSVTIGGPDVAAATTWNYNQYGTYPNTWRDDGIAAKADITRSFDDGFLENVKFGFRYATQNDTFRDFTLAGKNLTTNGLALAANGSNAISMGSVGTIIATPNNFMDGKMGYTGGYLIFDPHALYGDTIKNLFPQAGILTAGTEPEIAVNNRRFEEKSYAGYGMASFRLMDDAIKGNAGVRIVKTDTYARAQVNTSTGIMPNEATSSYTDVLPTLNIIGNVSDDTLIRFGYGKGITRPDPQSLNPSVVVNAGSGTASVGNPDLKPQKGDSFDLSFEHYISGANYASIGFFYKKVDGFFSQIATCEAVSGFTYTGAILNGCSGGQYLVTRTVNAQQGWAKGVEVAAQSFLDYDFIPEYLHNFGASASFTYVDTKNPVLLSSGILVNSVQPFTSKYNYSLTGMYEDDFMSARIVYTYRSRAQFTAIGLNPVDSRYIQAFGLLDASLNFNLPEGFQISLTASNLTNAAPNRFYGEPGYYTGVERQHYVNGRVFGAALRWKFGG</sequence>
<dbReference type="SUPFAM" id="SSF56935">
    <property type="entry name" value="Porins"/>
    <property type="match status" value="1"/>
</dbReference>
<evidence type="ECO:0000256" key="2">
    <source>
        <dbReference type="ARBA" id="ARBA00023136"/>
    </source>
</evidence>
<dbReference type="RefSeq" id="WP_102110768.1">
    <property type="nucleotide sequence ID" value="NZ_BMGN01000004.1"/>
</dbReference>
<dbReference type="AlphaFoldDB" id="A0A2K9N797"/>
<dbReference type="NCBIfam" id="TIGR01782">
    <property type="entry name" value="TonB-Xanth-Caul"/>
    <property type="match status" value="1"/>
</dbReference>
<keyword evidence="7" id="KW-0675">Receptor</keyword>
<proteinExistence type="inferred from homology"/>
<keyword evidence="3" id="KW-0998">Cell outer membrane</keyword>
<reference evidence="7 8" key="1">
    <citation type="submission" date="2017-12" db="EMBL/GenBank/DDBJ databases">
        <title>Genomes of bacteria within cyanobacterial aggregates.</title>
        <authorList>
            <person name="Cai H."/>
        </authorList>
    </citation>
    <scope>NUCLEOTIDE SEQUENCE [LARGE SCALE GENOMIC DNA]</scope>
    <source>
        <strain evidence="7 8">TH16</strain>
    </source>
</reference>
<dbReference type="InterPro" id="IPR036942">
    <property type="entry name" value="Beta-barrel_TonB_sf"/>
</dbReference>
<evidence type="ECO:0000259" key="5">
    <source>
        <dbReference type="Pfam" id="PF00593"/>
    </source>
</evidence>
<evidence type="ECO:0000313" key="7">
    <source>
        <dbReference type="EMBL" id="AUN29018.1"/>
    </source>
</evidence>
<feature type="domain" description="TonB-dependent receptor-like beta-barrel" evidence="5">
    <location>
        <begin position="447"/>
        <end position="920"/>
    </location>
</feature>
<dbReference type="PANTHER" id="PTHR40980">
    <property type="entry name" value="PLUG DOMAIN-CONTAINING PROTEIN"/>
    <property type="match status" value="1"/>
</dbReference>
<dbReference type="InterPro" id="IPR000531">
    <property type="entry name" value="Beta-barrel_TonB"/>
</dbReference>
<dbReference type="GO" id="GO:0009279">
    <property type="term" value="C:cell outer membrane"/>
    <property type="evidence" value="ECO:0007669"/>
    <property type="project" value="UniProtKB-SubCell"/>
</dbReference>
<protein>
    <submittedName>
        <fullName evidence="7">TonB-dependent receptor</fullName>
    </submittedName>
</protein>
<dbReference type="Pfam" id="PF07715">
    <property type="entry name" value="Plug"/>
    <property type="match status" value="1"/>
</dbReference>
<dbReference type="Pfam" id="PF00593">
    <property type="entry name" value="TonB_dep_Rec_b-barrel"/>
    <property type="match status" value="1"/>
</dbReference>
<comment type="subcellular location">
    <subcellularLocation>
        <location evidence="1 4">Cell outer membrane</location>
    </subcellularLocation>
</comment>
<evidence type="ECO:0000256" key="1">
    <source>
        <dbReference type="ARBA" id="ARBA00004442"/>
    </source>
</evidence>
<evidence type="ECO:0000256" key="3">
    <source>
        <dbReference type="ARBA" id="ARBA00023237"/>
    </source>
</evidence>
<dbReference type="EMBL" id="CP025611">
    <property type="protein sequence ID" value="AUN29018.1"/>
    <property type="molecule type" value="Genomic_DNA"/>
</dbReference>
<accession>A0A2K9N797</accession>
<keyword evidence="4" id="KW-0798">TonB box</keyword>
<feature type="domain" description="TonB-dependent receptor plug" evidence="6">
    <location>
        <begin position="58"/>
        <end position="164"/>
    </location>
</feature>
<dbReference type="PANTHER" id="PTHR40980:SF3">
    <property type="entry name" value="TONB-DEPENDENT RECEPTOR-LIKE BETA-BARREL DOMAIN-CONTAINING PROTEIN"/>
    <property type="match status" value="1"/>
</dbReference>
<dbReference type="Gene3D" id="2.170.130.10">
    <property type="entry name" value="TonB-dependent receptor, plug domain"/>
    <property type="match status" value="1"/>
</dbReference>
<name>A0A2K9N797_9PROT</name>
<gene>
    <name evidence="7" type="ORF">C0V82_01205</name>
</gene>
<dbReference type="KEGG" id="ncb:C0V82_01205"/>
<evidence type="ECO:0000259" key="6">
    <source>
        <dbReference type="Pfam" id="PF07715"/>
    </source>
</evidence>
<comment type="similarity">
    <text evidence="4">Belongs to the TonB-dependent receptor family.</text>
</comment>
<dbReference type="InterPro" id="IPR012910">
    <property type="entry name" value="Plug_dom"/>
</dbReference>
<evidence type="ECO:0000256" key="4">
    <source>
        <dbReference type="RuleBase" id="RU003357"/>
    </source>
</evidence>
<dbReference type="OrthoDB" id="5476657at2"/>
<dbReference type="InterPro" id="IPR010104">
    <property type="entry name" value="TonB_rcpt_bac"/>
</dbReference>
<dbReference type="Gene3D" id="2.40.170.20">
    <property type="entry name" value="TonB-dependent receptor, beta-barrel domain"/>
    <property type="match status" value="1"/>
</dbReference>
<evidence type="ECO:0000313" key="8">
    <source>
        <dbReference type="Proteomes" id="UP000234752"/>
    </source>
</evidence>
<dbReference type="Proteomes" id="UP000234752">
    <property type="component" value="Chromosome eg_1"/>
</dbReference>